<evidence type="ECO:0000313" key="1">
    <source>
        <dbReference type="EMBL" id="KZC12790.1"/>
    </source>
</evidence>
<name>A0A154PNJ0_DUFNO</name>
<proteinExistence type="predicted"/>
<sequence>MAEKRYKKYKFIKKQIAFNQNRMSLDTVEESIIMPNNSKTINDPVISDQNPQFDLQITNNRNNTNYITDDTFRNFKLITFLKTWSLENKINHT</sequence>
<keyword evidence="2" id="KW-1185">Reference proteome</keyword>
<dbReference type="AlphaFoldDB" id="A0A154PNJ0"/>
<organism evidence="1 2">
    <name type="scientific">Dufourea novaeangliae</name>
    <name type="common">Sweat bee</name>
    <dbReference type="NCBI Taxonomy" id="178035"/>
    <lineage>
        <taxon>Eukaryota</taxon>
        <taxon>Metazoa</taxon>
        <taxon>Ecdysozoa</taxon>
        <taxon>Arthropoda</taxon>
        <taxon>Hexapoda</taxon>
        <taxon>Insecta</taxon>
        <taxon>Pterygota</taxon>
        <taxon>Neoptera</taxon>
        <taxon>Endopterygota</taxon>
        <taxon>Hymenoptera</taxon>
        <taxon>Apocrita</taxon>
        <taxon>Aculeata</taxon>
        <taxon>Apoidea</taxon>
        <taxon>Anthophila</taxon>
        <taxon>Halictidae</taxon>
        <taxon>Rophitinae</taxon>
        <taxon>Dufourea</taxon>
    </lineage>
</organism>
<dbReference type="Proteomes" id="UP000076502">
    <property type="component" value="Unassembled WGS sequence"/>
</dbReference>
<protein>
    <submittedName>
        <fullName evidence="1">Uncharacterized protein</fullName>
    </submittedName>
</protein>
<dbReference type="EMBL" id="KQ434974">
    <property type="protein sequence ID" value="KZC12790.1"/>
    <property type="molecule type" value="Genomic_DNA"/>
</dbReference>
<evidence type="ECO:0000313" key="2">
    <source>
        <dbReference type="Proteomes" id="UP000076502"/>
    </source>
</evidence>
<reference evidence="1 2" key="1">
    <citation type="submission" date="2015-07" db="EMBL/GenBank/DDBJ databases">
        <title>The genome of Dufourea novaeangliae.</title>
        <authorList>
            <person name="Pan H."/>
            <person name="Kapheim K."/>
        </authorList>
    </citation>
    <scope>NUCLEOTIDE SEQUENCE [LARGE SCALE GENOMIC DNA]</scope>
    <source>
        <strain evidence="1">0120121106</strain>
        <tissue evidence="1">Whole body</tissue>
    </source>
</reference>
<accession>A0A154PNJ0</accession>
<gene>
    <name evidence="1" type="ORF">WN55_04958</name>
</gene>